<dbReference type="PANTHER" id="PTHR32309">
    <property type="entry name" value="TYROSINE-PROTEIN KINASE"/>
    <property type="match status" value="1"/>
</dbReference>
<sequence length="480" mass="52939">MSMDDETRSDPDAWRSLSFSSSRRGPGDRIGPSSDAEKPAPNRPVAKAKPGAKAGQKGPNRPGAKAGGKGPGKAKPGPQNRLNQQMKKGQGAANKAKAAAELPVPPVASASRPRRRHWFVLLSFVQVVLLPLAICTWYLYAVAADQYASYLGFSVRTEEKSSAIELLGGITELSGSSSSDTDILFAYLTSQELVRKADESVDLRAIWSRVPVGEDPVFSFDPNGSIEDLLKHWERKVSIIYDSATGMIDLRILSFDPADSRRIAAFLLDECSKMINNLSAIAREDAIKYARDELEGAVERLKTARRDVTEFRNRNQIVDPTIDTQNQMGLLITLQQQLAEALIEVDLLKETTRENDPRILQAQRRVAVIEDRIDAERRKLGIGAEATGGDVFADIVGEFESLVVERQFAEEAYVSALAAYDAARTEARRQSRYLAAHVPPTLAESAEFPERAKNLGLIGLLLFVIWSIAVLLYYSLRDRR</sequence>
<keyword evidence="5" id="KW-1185">Reference proteome</keyword>
<evidence type="ECO:0000256" key="3">
    <source>
        <dbReference type="SAM" id="Phobius"/>
    </source>
</evidence>
<dbReference type="AlphaFoldDB" id="A0AAE3WCF2"/>
<reference evidence="4" key="2">
    <citation type="submission" date="2023-02" db="EMBL/GenBank/DDBJ databases">
        <title>'Rhodoalgimonas zhirmunskyi' gen. nov., isolated from a red alga.</title>
        <authorList>
            <person name="Nedashkovskaya O.I."/>
            <person name="Otstavnykh N.Y."/>
            <person name="Bystritskaya E.P."/>
            <person name="Balabanova L.A."/>
            <person name="Isaeva M.P."/>
        </authorList>
    </citation>
    <scope>NUCLEOTIDE SEQUENCE</scope>
    <source>
        <strain evidence="4">KCTC 52189</strain>
    </source>
</reference>
<proteinExistence type="predicted"/>
<evidence type="ECO:0000256" key="1">
    <source>
        <dbReference type="SAM" id="Coils"/>
    </source>
</evidence>
<gene>
    <name evidence="4" type="ORF">NO357_09135</name>
</gene>
<accession>A0AAE3WCF2</accession>
<keyword evidence="3" id="KW-0812">Transmembrane</keyword>
<feature type="region of interest" description="Disordered" evidence="2">
    <location>
        <begin position="1"/>
        <end position="100"/>
    </location>
</feature>
<feature type="compositionally biased region" description="Basic and acidic residues" evidence="2">
    <location>
        <begin position="1"/>
        <end position="13"/>
    </location>
</feature>
<protein>
    <submittedName>
        <fullName evidence="4">Capsule biosynthesis protein</fullName>
    </submittedName>
</protein>
<dbReference type="Proteomes" id="UP001226762">
    <property type="component" value="Unassembled WGS sequence"/>
</dbReference>
<dbReference type="RefSeq" id="WP_306735323.1">
    <property type="nucleotide sequence ID" value="NZ_JANHAX010000002.1"/>
</dbReference>
<keyword evidence="3" id="KW-0472">Membrane</keyword>
<evidence type="ECO:0000313" key="4">
    <source>
        <dbReference type="EMBL" id="MDQ2090059.1"/>
    </source>
</evidence>
<dbReference type="GO" id="GO:0005886">
    <property type="term" value="C:plasma membrane"/>
    <property type="evidence" value="ECO:0007669"/>
    <property type="project" value="TreeGrafter"/>
</dbReference>
<keyword evidence="1" id="KW-0175">Coiled coil</keyword>
<reference evidence="4" key="1">
    <citation type="submission" date="2022-07" db="EMBL/GenBank/DDBJ databases">
        <authorList>
            <person name="Otstavnykh N."/>
            <person name="Isaeva M."/>
            <person name="Bystritskaya E."/>
        </authorList>
    </citation>
    <scope>NUCLEOTIDE SEQUENCE</scope>
    <source>
        <strain evidence="4">KCTC 52189</strain>
    </source>
</reference>
<evidence type="ECO:0000313" key="5">
    <source>
        <dbReference type="Proteomes" id="UP001226762"/>
    </source>
</evidence>
<feature type="transmembrane region" description="Helical" evidence="3">
    <location>
        <begin position="455"/>
        <end position="476"/>
    </location>
</feature>
<evidence type="ECO:0000256" key="2">
    <source>
        <dbReference type="SAM" id="MobiDB-lite"/>
    </source>
</evidence>
<feature type="transmembrane region" description="Helical" evidence="3">
    <location>
        <begin position="118"/>
        <end position="140"/>
    </location>
</feature>
<dbReference type="GO" id="GO:0004713">
    <property type="term" value="F:protein tyrosine kinase activity"/>
    <property type="evidence" value="ECO:0007669"/>
    <property type="project" value="TreeGrafter"/>
</dbReference>
<dbReference type="InterPro" id="IPR050445">
    <property type="entry name" value="Bact_polysacc_biosynth/exp"/>
</dbReference>
<feature type="coiled-coil region" evidence="1">
    <location>
        <begin position="287"/>
        <end position="379"/>
    </location>
</feature>
<dbReference type="PANTHER" id="PTHR32309:SF13">
    <property type="entry name" value="FERRIC ENTEROBACTIN TRANSPORT PROTEIN FEPE"/>
    <property type="match status" value="1"/>
</dbReference>
<name>A0AAE3WCF2_9RHOB</name>
<keyword evidence="3" id="KW-1133">Transmembrane helix</keyword>
<dbReference type="EMBL" id="JANHAX010000002">
    <property type="protein sequence ID" value="MDQ2090059.1"/>
    <property type="molecule type" value="Genomic_DNA"/>
</dbReference>
<comment type="caution">
    <text evidence="4">The sequence shown here is derived from an EMBL/GenBank/DDBJ whole genome shotgun (WGS) entry which is preliminary data.</text>
</comment>
<feature type="compositionally biased region" description="Low complexity" evidence="2">
    <location>
        <begin position="44"/>
        <end position="64"/>
    </location>
</feature>
<feature type="compositionally biased region" description="Low complexity" evidence="2">
    <location>
        <begin position="87"/>
        <end position="100"/>
    </location>
</feature>
<organism evidence="4 5">
    <name type="scientific">Marimonas arenosa</name>
    <dbReference type="NCBI Taxonomy" id="1795305"/>
    <lineage>
        <taxon>Bacteria</taxon>
        <taxon>Pseudomonadati</taxon>
        <taxon>Pseudomonadota</taxon>
        <taxon>Alphaproteobacteria</taxon>
        <taxon>Rhodobacterales</taxon>
        <taxon>Paracoccaceae</taxon>
        <taxon>Marimonas</taxon>
    </lineage>
</organism>